<feature type="domain" description="Methyl-accepting transducer" evidence="6">
    <location>
        <begin position="315"/>
        <end position="544"/>
    </location>
</feature>
<organism evidence="8 9">
    <name type="scientific">Enterocloster bolteae</name>
    <dbReference type="NCBI Taxonomy" id="208479"/>
    <lineage>
        <taxon>Bacteria</taxon>
        <taxon>Bacillati</taxon>
        <taxon>Bacillota</taxon>
        <taxon>Clostridia</taxon>
        <taxon>Lachnospirales</taxon>
        <taxon>Lachnospiraceae</taxon>
        <taxon>Enterocloster</taxon>
    </lineage>
</organism>
<evidence type="ECO:0000256" key="2">
    <source>
        <dbReference type="ARBA" id="ARBA00029447"/>
    </source>
</evidence>
<dbReference type="PANTHER" id="PTHR43531:SF11">
    <property type="entry name" value="METHYL-ACCEPTING CHEMOTAXIS PROTEIN 3"/>
    <property type="match status" value="1"/>
</dbReference>
<dbReference type="Pfam" id="PF12729">
    <property type="entry name" value="4HB_MCP_1"/>
    <property type="match status" value="1"/>
</dbReference>
<dbReference type="SMART" id="SM00283">
    <property type="entry name" value="MA"/>
    <property type="match status" value="1"/>
</dbReference>
<dbReference type="Pfam" id="PF00672">
    <property type="entry name" value="HAMP"/>
    <property type="match status" value="1"/>
</dbReference>
<feature type="transmembrane region" description="Helical" evidence="5">
    <location>
        <begin position="12"/>
        <end position="32"/>
    </location>
</feature>
<keyword evidence="3" id="KW-0807">Transducer</keyword>
<comment type="similarity">
    <text evidence="2">Belongs to the methyl-accepting chemotaxis (MCP) protein family.</text>
</comment>
<dbReference type="SMART" id="SM00304">
    <property type="entry name" value="HAMP"/>
    <property type="match status" value="2"/>
</dbReference>
<dbReference type="EMBL" id="QRZM01000001">
    <property type="protein sequence ID" value="RGV79073.1"/>
    <property type="molecule type" value="Genomic_DNA"/>
</dbReference>
<dbReference type="CDD" id="cd06225">
    <property type="entry name" value="HAMP"/>
    <property type="match status" value="1"/>
</dbReference>
<dbReference type="GO" id="GO:0007165">
    <property type="term" value="P:signal transduction"/>
    <property type="evidence" value="ECO:0007669"/>
    <property type="project" value="UniProtKB-KW"/>
</dbReference>
<dbReference type="SUPFAM" id="SSF58104">
    <property type="entry name" value="Methyl-accepting chemotaxis protein (MCP) signaling domain"/>
    <property type="match status" value="1"/>
</dbReference>
<dbReference type="PROSITE" id="PS51257">
    <property type="entry name" value="PROKAR_LIPOPROTEIN"/>
    <property type="match status" value="1"/>
</dbReference>
<comment type="caution">
    <text evidence="8">The sequence shown here is derived from an EMBL/GenBank/DDBJ whole genome shotgun (WGS) entry which is preliminary data.</text>
</comment>
<evidence type="ECO:0000259" key="7">
    <source>
        <dbReference type="PROSITE" id="PS50885"/>
    </source>
</evidence>
<dbReference type="InterPro" id="IPR051310">
    <property type="entry name" value="MCP_chemotaxis"/>
</dbReference>
<dbReference type="Proteomes" id="UP000284543">
    <property type="component" value="Unassembled WGS sequence"/>
</dbReference>
<evidence type="ECO:0000256" key="4">
    <source>
        <dbReference type="SAM" id="MobiDB-lite"/>
    </source>
</evidence>
<protein>
    <submittedName>
        <fullName evidence="8">HAMP domain-containing protein</fullName>
    </submittedName>
</protein>
<dbReference type="PANTHER" id="PTHR43531">
    <property type="entry name" value="PROTEIN ICFG"/>
    <property type="match status" value="1"/>
</dbReference>
<dbReference type="Gene3D" id="6.10.340.10">
    <property type="match status" value="1"/>
</dbReference>
<dbReference type="InterPro" id="IPR024478">
    <property type="entry name" value="HlyB_4HB_MCP"/>
</dbReference>
<evidence type="ECO:0000256" key="5">
    <source>
        <dbReference type="SAM" id="Phobius"/>
    </source>
</evidence>
<dbReference type="Gene3D" id="1.10.287.950">
    <property type="entry name" value="Methyl-accepting chemotaxis protein"/>
    <property type="match status" value="1"/>
</dbReference>
<dbReference type="RefSeq" id="WP_118017696.1">
    <property type="nucleotide sequence ID" value="NZ_CAUFHZ010000135.1"/>
</dbReference>
<keyword evidence="1" id="KW-0145">Chemotaxis</keyword>
<dbReference type="InterPro" id="IPR004089">
    <property type="entry name" value="MCPsignal_dom"/>
</dbReference>
<sequence length="593" mass="63283">MRDLKIAKKLTAVFAIIIACFCIAVVATILGMNNVGNSYESFYVNSHEAIVRSSNIRIQLQTAIKSVSLATVDSDSSNTNSYVSETEEAMNMVTTELEWFRNNYDGDLSLLNQFESKMNAVKDLRNKISTLALENTAASNASAQQLLTDEYNPKVNDAIEDLRSFADSVDVLGQKDFDTSTRVRNMLLIVAILLSVAAIVIAVILALMLIRAIVPPIREIQKGMEEIEAGNLDVQLKYESRDELGQLSDSVRGMVDSLKAIIHDEDYLFAELGNGNFDVQTRNADKYVGDFTSILTSIIKLRDNLNSTLMQINQSADQVSAGSDQVSSGAQALSQGATEQASSVEELAATINEISGNVKANAENAREASRKAAQVKDQAGESSRRMQEMLSAMTDISSSSGEIGKIIKTIEDIAFQTNILALNAAVEAARAGAAGKGFAVVADEVRNLAGKSADASKNTSALIEGSLHAVDRGTRIANETADALNQVVDGVQSVTVTIDNISRASDDQAVSIGQVTQGIDQISSVVQTNSATAEESAAASEELSGQAQILKNLVGQFQLKTDGTGARGPQSAPAPVHAHTDMSGFGYESGEKY</sequence>
<keyword evidence="5" id="KW-0812">Transmembrane</keyword>
<feature type="region of interest" description="Disordered" evidence="4">
    <location>
        <begin position="561"/>
        <end position="593"/>
    </location>
</feature>
<evidence type="ECO:0000259" key="6">
    <source>
        <dbReference type="PROSITE" id="PS50111"/>
    </source>
</evidence>
<keyword evidence="5" id="KW-1133">Transmembrane helix</keyword>
<dbReference type="GO" id="GO:0004888">
    <property type="term" value="F:transmembrane signaling receptor activity"/>
    <property type="evidence" value="ECO:0007669"/>
    <property type="project" value="TreeGrafter"/>
</dbReference>
<dbReference type="GO" id="GO:0006935">
    <property type="term" value="P:chemotaxis"/>
    <property type="evidence" value="ECO:0007669"/>
    <property type="project" value="UniProtKB-KW"/>
</dbReference>
<accession>A0A412ZFX6</accession>
<dbReference type="PROSITE" id="PS50111">
    <property type="entry name" value="CHEMOTAXIS_TRANSDUC_2"/>
    <property type="match status" value="1"/>
</dbReference>
<keyword evidence="5" id="KW-0472">Membrane</keyword>
<reference evidence="8 9" key="1">
    <citation type="submission" date="2018-08" db="EMBL/GenBank/DDBJ databases">
        <title>A genome reference for cultivated species of the human gut microbiota.</title>
        <authorList>
            <person name="Zou Y."/>
            <person name="Xue W."/>
            <person name="Luo G."/>
        </authorList>
    </citation>
    <scope>NUCLEOTIDE SEQUENCE [LARGE SCALE GENOMIC DNA]</scope>
    <source>
        <strain evidence="8 9">AF14-18</strain>
    </source>
</reference>
<evidence type="ECO:0000313" key="8">
    <source>
        <dbReference type="EMBL" id="RGV79073.1"/>
    </source>
</evidence>
<proteinExistence type="inferred from homology"/>
<feature type="region of interest" description="Disordered" evidence="4">
    <location>
        <begin position="365"/>
        <end position="384"/>
    </location>
</feature>
<dbReference type="PROSITE" id="PS50885">
    <property type="entry name" value="HAMP"/>
    <property type="match status" value="1"/>
</dbReference>
<name>A0A412ZFX6_9FIRM</name>
<dbReference type="GO" id="GO:0005886">
    <property type="term" value="C:plasma membrane"/>
    <property type="evidence" value="ECO:0007669"/>
    <property type="project" value="TreeGrafter"/>
</dbReference>
<feature type="domain" description="HAMP" evidence="7">
    <location>
        <begin position="211"/>
        <end position="263"/>
    </location>
</feature>
<gene>
    <name evidence="8" type="ORF">DWW02_04955</name>
</gene>
<evidence type="ECO:0000256" key="1">
    <source>
        <dbReference type="ARBA" id="ARBA00022500"/>
    </source>
</evidence>
<dbReference type="AlphaFoldDB" id="A0A412ZFX6"/>
<feature type="transmembrane region" description="Helical" evidence="5">
    <location>
        <begin position="186"/>
        <end position="214"/>
    </location>
</feature>
<evidence type="ECO:0000256" key="3">
    <source>
        <dbReference type="PROSITE-ProRule" id="PRU00284"/>
    </source>
</evidence>
<dbReference type="InterPro" id="IPR003660">
    <property type="entry name" value="HAMP_dom"/>
</dbReference>
<dbReference type="Pfam" id="PF00015">
    <property type="entry name" value="MCPsignal"/>
    <property type="match status" value="1"/>
</dbReference>
<evidence type="ECO:0000313" key="9">
    <source>
        <dbReference type="Proteomes" id="UP000284543"/>
    </source>
</evidence>